<dbReference type="Gene3D" id="3.55.50.30">
    <property type="match status" value="1"/>
</dbReference>
<evidence type="ECO:0000313" key="4">
    <source>
        <dbReference type="EMBL" id="MDN5214462.1"/>
    </source>
</evidence>
<dbReference type="PANTHER" id="PTHR30273">
    <property type="entry name" value="PERIPLASMIC SIGNAL SENSOR AND SIGMA FACTOR ACTIVATOR FECR-RELATED"/>
    <property type="match status" value="1"/>
</dbReference>
<accession>A0ABT8L9P0</accession>
<evidence type="ECO:0000259" key="2">
    <source>
        <dbReference type="Pfam" id="PF04773"/>
    </source>
</evidence>
<dbReference type="Pfam" id="PF04773">
    <property type="entry name" value="FecR"/>
    <property type="match status" value="1"/>
</dbReference>
<dbReference type="InterPro" id="IPR012373">
    <property type="entry name" value="Ferrdict_sens_TM"/>
</dbReference>
<sequence>MSCEYSMKNDGKHIDYDKLTAYIAGEGSAEERQSMKAWVDASEENRQIYEQFKKTFELDYTADPGESNISQGNVVFDTDKAWNKVSQMVKLEEEEVDNVIEFSPDIPDQQSNKIKSLPWLKIAASILIGISVLYYLVYTPDTGQVVISFNEGVNEHMLPDSSRIVLQGATEIAYDKNFNQRHRSLRLKGKAYFSVERNEELPFIVDTEYGQVKVLGTAFLIEENEKNMTVTVERGKVSFASQQSDLTSSVILEKGEQGILEIGKDTFHESKITNLNHLYWANRKLTYRQESLQNVLTELEAIFDREILYDATAIADCRMTAVFKDQKFEDIIKNISAALQFDYVITDNRVEITSNGCIKN</sequence>
<dbReference type="Proteomes" id="UP001172083">
    <property type="component" value="Unassembled WGS sequence"/>
</dbReference>
<feature type="transmembrane region" description="Helical" evidence="1">
    <location>
        <begin position="119"/>
        <end position="138"/>
    </location>
</feature>
<feature type="domain" description="FecR protein" evidence="2">
    <location>
        <begin position="155"/>
        <end position="237"/>
    </location>
</feature>
<comment type="caution">
    <text evidence="4">The sequence shown here is derived from an EMBL/GenBank/DDBJ whole genome shotgun (WGS) entry which is preliminary data.</text>
</comment>
<organism evidence="4 5">
    <name type="scientific">Agaribacillus aureus</name>
    <dbReference type="NCBI Taxonomy" id="3051825"/>
    <lineage>
        <taxon>Bacteria</taxon>
        <taxon>Pseudomonadati</taxon>
        <taxon>Bacteroidota</taxon>
        <taxon>Cytophagia</taxon>
        <taxon>Cytophagales</taxon>
        <taxon>Splendidivirgaceae</taxon>
        <taxon>Agaribacillus</taxon>
    </lineage>
</organism>
<keyword evidence="5" id="KW-1185">Reference proteome</keyword>
<proteinExistence type="predicted"/>
<gene>
    <name evidence="4" type="ORF">QQ020_20445</name>
</gene>
<keyword evidence="1" id="KW-0812">Transmembrane</keyword>
<dbReference type="PANTHER" id="PTHR30273:SF2">
    <property type="entry name" value="PROTEIN FECR"/>
    <property type="match status" value="1"/>
</dbReference>
<dbReference type="Pfam" id="PF16344">
    <property type="entry name" value="FecR_C"/>
    <property type="match status" value="1"/>
</dbReference>
<dbReference type="InterPro" id="IPR032508">
    <property type="entry name" value="FecR_C"/>
</dbReference>
<dbReference type="InterPro" id="IPR006860">
    <property type="entry name" value="FecR"/>
</dbReference>
<evidence type="ECO:0000256" key="1">
    <source>
        <dbReference type="SAM" id="Phobius"/>
    </source>
</evidence>
<keyword evidence="1" id="KW-0472">Membrane</keyword>
<dbReference type="Gene3D" id="2.60.120.1440">
    <property type="match status" value="1"/>
</dbReference>
<evidence type="ECO:0000313" key="5">
    <source>
        <dbReference type="Proteomes" id="UP001172083"/>
    </source>
</evidence>
<name>A0ABT8L9P0_9BACT</name>
<dbReference type="RefSeq" id="WP_346759795.1">
    <property type="nucleotide sequence ID" value="NZ_JAUJEB010000004.1"/>
</dbReference>
<evidence type="ECO:0000259" key="3">
    <source>
        <dbReference type="Pfam" id="PF16344"/>
    </source>
</evidence>
<protein>
    <submittedName>
        <fullName evidence="4">FecR family protein</fullName>
    </submittedName>
</protein>
<reference evidence="4" key="1">
    <citation type="submission" date="2023-06" db="EMBL/GenBank/DDBJ databases">
        <title>Genomic of Agaribacillus aureum.</title>
        <authorList>
            <person name="Wang G."/>
        </authorList>
    </citation>
    <scope>NUCLEOTIDE SEQUENCE</scope>
    <source>
        <strain evidence="4">BMA12</strain>
    </source>
</reference>
<dbReference type="EMBL" id="JAUJEB010000004">
    <property type="protein sequence ID" value="MDN5214462.1"/>
    <property type="molecule type" value="Genomic_DNA"/>
</dbReference>
<feature type="domain" description="Protein FecR C-terminal" evidence="3">
    <location>
        <begin position="284"/>
        <end position="352"/>
    </location>
</feature>
<keyword evidence="1" id="KW-1133">Transmembrane helix</keyword>
<dbReference type="PIRSF" id="PIRSF018266">
    <property type="entry name" value="FecR"/>
    <property type="match status" value="1"/>
</dbReference>